<dbReference type="WBParaSite" id="EN70_1930">
    <property type="protein sequence ID" value="EN70_1930"/>
    <property type="gene ID" value="EN70_1930"/>
</dbReference>
<evidence type="ECO:0000313" key="1">
    <source>
        <dbReference type="Proteomes" id="UP000095285"/>
    </source>
</evidence>
<keyword evidence="1" id="KW-1185">Reference proteome</keyword>
<name>A0A1I7VFC6_LOALO</name>
<dbReference type="Proteomes" id="UP000095285">
    <property type="component" value="Unassembled WGS sequence"/>
</dbReference>
<reference evidence="2" key="2">
    <citation type="submission" date="2016-11" db="UniProtKB">
        <authorList>
            <consortium name="WormBaseParasite"/>
        </authorList>
    </citation>
    <scope>IDENTIFICATION</scope>
</reference>
<protein>
    <submittedName>
        <fullName evidence="2">Reverse transcriptase domain-containing protein</fullName>
    </submittedName>
</protein>
<organism evidence="1 2">
    <name type="scientific">Loa loa</name>
    <name type="common">Eye worm</name>
    <name type="synonym">Filaria loa</name>
    <dbReference type="NCBI Taxonomy" id="7209"/>
    <lineage>
        <taxon>Eukaryota</taxon>
        <taxon>Metazoa</taxon>
        <taxon>Ecdysozoa</taxon>
        <taxon>Nematoda</taxon>
        <taxon>Chromadorea</taxon>
        <taxon>Rhabditida</taxon>
        <taxon>Spirurina</taxon>
        <taxon>Spiruromorpha</taxon>
        <taxon>Filarioidea</taxon>
        <taxon>Onchocercidae</taxon>
        <taxon>Loa</taxon>
    </lineage>
</organism>
<reference evidence="1" key="1">
    <citation type="submission" date="2012-04" db="EMBL/GenBank/DDBJ databases">
        <title>The Genome Sequence of Loa loa.</title>
        <authorList>
            <consortium name="The Broad Institute Genome Sequencing Platform"/>
            <consortium name="Broad Institute Genome Sequencing Center for Infectious Disease"/>
            <person name="Nutman T.B."/>
            <person name="Fink D.L."/>
            <person name="Russ C."/>
            <person name="Young S."/>
            <person name="Zeng Q."/>
            <person name="Gargeya S."/>
            <person name="Alvarado L."/>
            <person name="Berlin A."/>
            <person name="Chapman S.B."/>
            <person name="Chen Z."/>
            <person name="Freedman E."/>
            <person name="Gellesch M."/>
            <person name="Goldberg J."/>
            <person name="Griggs A."/>
            <person name="Gujja S."/>
            <person name="Heilman E.R."/>
            <person name="Heiman D."/>
            <person name="Howarth C."/>
            <person name="Mehta T."/>
            <person name="Neiman D."/>
            <person name="Pearson M."/>
            <person name="Roberts A."/>
            <person name="Saif S."/>
            <person name="Shea T."/>
            <person name="Shenoy N."/>
            <person name="Sisk P."/>
            <person name="Stolte C."/>
            <person name="Sykes S."/>
            <person name="White J."/>
            <person name="Yandava C."/>
            <person name="Haas B."/>
            <person name="Henn M.R."/>
            <person name="Nusbaum C."/>
            <person name="Birren B."/>
        </authorList>
    </citation>
    <scope>NUCLEOTIDE SEQUENCE [LARGE SCALE GENOMIC DNA]</scope>
</reference>
<evidence type="ECO:0000313" key="2">
    <source>
        <dbReference type="WBParaSite" id="EN70_1930"/>
    </source>
</evidence>
<sequence length="92" mass="10279">MVNNNQSIVGYKANMSSTVVEGPTLPTLAVLKINELRARLEMHEIEGRDDSGNMIEEDEPVPVLVHEQGSLDKEDDRDKCHKNCSSMRTVLV</sequence>
<dbReference type="AlphaFoldDB" id="A0A1I7VFC6"/>
<accession>A0A1I7VFC6</accession>
<proteinExistence type="predicted"/>